<evidence type="ECO:0000259" key="3">
    <source>
        <dbReference type="PROSITE" id="PS51352"/>
    </source>
</evidence>
<accession>A0A6F8VG26</accession>
<keyword evidence="1 2" id="KW-0732">Signal</keyword>
<dbReference type="Pfam" id="PF13098">
    <property type="entry name" value="Thioredoxin_2"/>
    <property type="match status" value="2"/>
</dbReference>
<dbReference type="InterPro" id="IPR012336">
    <property type="entry name" value="Thioredoxin-like_fold"/>
</dbReference>
<dbReference type="RefSeq" id="WP_173066369.1">
    <property type="nucleotide sequence ID" value="NZ_AP022853.1"/>
</dbReference>
<feature type="signal peptide" evidence="2">
    <location>
        <begin position="1"/>
        <end position="24"/>
    </location>
</feature>
<dbReference type="PANTHER" id="PTHR15337:SF11">
    <property type="entry name" value="THIOREDOXIN DOMAIN-CONTAINING PROTEIN"/>
    <property type="match status" value="1"/>
</dbReference>
<dbReference type="PANTHER" id="PTHR15337">
    <property type="entry name" value="ANTERIOR GRADIENT PROTEIN-RELATED"/>
    <property type="match status" value="1"/>
</dbReference>
<proteinExistence type="predicted"/>
<sequence>MLTTLRKSLLLAAVLLGLVPFAHAASEAPLAPGLVHPGYEEQPAWFKNSFLDLREDVAEAAKHGKRVLLYFYQDGCPYCKKLLQDNLGQRTIADKTRKYFDVIAINMWGDREVTDLNGAATTEKDFAKQMKVMFTPTLVALDEKGGQALRINGYYAPHQFDAALDYVGLRKEHELSFKEYLAQVAPAAAQGKLHGDARYLAPPYRLDRAAKQAGKPLLVLFEQKQCLPCDELHLDIFKRQESVALLDKFNIAQFDQWAATELVTPDGKASTARDWARALKVNYAPTMIFFDGEGRELFRAEAYLKAFHVQSALDYVASAAYRQYPEFQRFVEARGDAMRAKGIAVDLMK</sequence>
<dbReference type="PROSITE" id="PS51352">
    <property type="entry name" value="THIOREDOXIN_2"/>
    <property type="match status" value="1"/>
</dbReference>
<organism evidence="4 5">
    <name type="scientific">Sulfurimicrobium lacus</name>
    <dbReference type="NCBI Taxonomy" id="2715678"/>
    <lineage>
        <taxon>Bacteria</taxon>
        <taxon>Pseudomonadati</taxon>
        <taxon>Pseudomonadota</taxon>
        <taxon>Betaproteobacteria</taxon>
        <taxon>Nitrosomonadales</taxon>
        <taxon>Sulfuricellaceae</taxon>
        <taxon>Sulfurimicrobium</taxon>
    </lineage>
</organism>
<dbReference type="InterPro" id="IPR036249">
    <property type="entry name" value="Thioredoxin-like_sf"/>
</dbReference>
<gene>
    <name evidence="4" type="ORF">SKTS_27880</name>
</gene>
<dbReference type="KEGG" id="slac:SKTS_27880"/>
<evidence type="ECO:0000313" key="5">
    <source>
        <dbReference type="Proteomes" id="UP000502260"/>
    </source>
</evidence>
<keyword evidence="5" id="KW-1185">Reference proteome</keyword>
<dbReference type="EMBL" id="AP022853">
    <property type="protein sequence ID" value="BCB27902.1"/>
    <property type="molecule type" value="Genomic_DNA"/>
</dbReference>
<evidence type="ECO:0000256" key="1">
    <source>
        <dbReference type="ARBA" id="ARBA00022729"/>
    </source>
</evidence>
<evidence type="ECO:0000313" key="4">
    <source>
        <dbReference type="EMBL" id="BCB27902.1"/>
    </source>
</evidence>
<dbReference type="InterPro" id="IPR013766">
    <property type="entry name" value="Thioredoxin_domain"/>
</dbReference>
<dbReference type="Gene3D" id="3.40.30.10">
    <property type="entry name" value="Glutaredoxin"/>
    <property type="match status" value="2"/>
</dbReference>
<reference evidence="5" key="1">
    <citation type="submission" date="2020-03" db="EMBL/GenBank/DDBJ databases">
        <title>Complete genome sequence of sulfur-oxidizing bacterium skT11.</title>
        <authorList>
            <person name="Kanda M."/>
            <person name="Kojima H."/>
            <person name="Fukui M."/>
        </authorList>
    </citation>
    <scope>NUCLEOTIDE SEQUENCE [LARGE SCALE GENOMIC DNA]</scope>
    <source>
        <strain evidence="5">skT11</strain>
    </source>
</reference>
<feature type="chain" id="PRO_5026262440" description="Thioredoxin domain-containing protein" evidence="2">
    <location>
        <begin position="25"/>
        <end position="349"/>
    </location>
</feature>
<protein>
    <recommendedName>
        <fullName evidence="3">Thioredoxin domain-containing protein</fullName>
    </recommendedName>
</protein>
<evidence type="ECO:0000256" key="2">
    <source>
        <dbReference type="SAM" id="SignalP"/>
    </source>
</evidence>
<dbReference type="AlphaFoldDB" id="A0A6F8VG26"/>
<name>A0A6F8VG26_9PROT</name>
<dbReference type="InterPro" id="IPR051099">
    <property type="entry name" value="AGR/TXD"/>
</dbReference>
<dbReference type="SUPFAM" id="SSF52833">
    <property type="entry name" value="Thioredoxin-like"/>
    <property type="match status" value="2"/>
</dbReference>
<feature type="domain" description="Thioredoxin" evidence="3">
    <location>
        <begin position="25"/>
        <end position="186"/>
    </location>
</feature>
<dbReference type="Proteomes" id="UP000502260">
    <property type="component" value="Chromosome"/>
</dbReference>